<organism evidence="1 2">
    <name type="scientific">Petralouisia muris</name>
    <dbReference type="NCBI Taxonomy" id="3032872"/>
    <lineage>
        <taxon>Bacteria</taxon>
        <taxon>Bacillati</taxon>
        <taxon>Bacillota</taxon>
        <taxon>Clostridia</taxon>
        <taxon>Lachnospirales</taxon>
        <taxon>Lachnospiraceae</taxon>
        <taxon>Petralouisia</taxon>
    </lineage>
</organism>
<sequence length="73" mass="8314">MKSTKLIAPVIITVILMLFLLSYFFLWTILPVPAVIKIVFLLALLALMGVSVYNLVERIQEIRSGEEDDLSKY</sequence>
<keyword evidence="2" id="KW-1185">Reference proteome</keyword>
<evidence type="ECO:0000313" key="2">
    <source>
        <dbReference type="Proteomes" id="UP000304953"/>
    </source>
</evidence>
<evidence type="ECO:0000313" key="1">
    <source>
        <dbReference type="EMBL" id="TGY96097.1"/>
    </source>
</evidence>
<dbReference type="EMBL" id="SRYA01000020">
    <property type="protein sequence ID" value="TGY96097.1"/>
    <property type="molecule type" value="Genomic_DNA"/>
</dbReference>
<dbReference type="Proteomes" id="UP000304953">
    <property type="component" value="Unassembled WGS sequence"/>
</dbReference>
<gene>
    <name evidence="1" type="ORF">E5329_11550</name>
</gene>
<name>A0AC61RWV5_9FIRM</name>
<proteinExistence type="predicted"/>
<comment type="caution">
    <text evidence="1">The sequence shown here is derived from an EMBL/GenBank/DDBJ whole genome shotgun (WGS) entry which is preliminary data.</text>
</comment>
<protein>
    <submittedName>
        <fullName evidence="1">Uncharacterized protein</fullName>
    </submittedName>
</protein>
<accession>A0AC61RWV5</accession>
<reference evidence="1" key="1">
    <citation type="submission" date="2019-04" db="EMBL/GenBank/DDBJ databases">
        <title>Microbes associate with the intestines of laboratory mice.</title>
        <authorList>
            <person name="Navarre W."/>
            <person name="Wong E."/>
            <person name="Huang K."/>
            <person name="Tropini C."/>
            <person name="Ng K."/>
            <person name="Yu B."/>
        </authorList>
    </citation>
    <scope>NUCLEOTIDE SEQUENCE</scope>
    <source>
        <strain evidence="1">NM01_1-7b</strain>
    </source>
</reference>